<protein>
    <recommendedName>
        <fullName evidence="10">ATP synthase gamma chain</fullName>
    </recommendedName>
    <alternativeName>
        <fullName evidence="10">ATP synthase F1 sector gamma subunit</fullName>
    </alternativeName>
    <alternativeName>
        <fullName evidence="10">F-ATPase gamma subunit</fullName>
    </alternativeName>
</protein>
<comment type="similarity">
    <text evidence="3 10">Belongs to the ATPase gamma chain family.</text>
</comment>
<accession>A0ABQ1SDR8</accession>
<evidence type="ECO:0000256" key="9">
    <source>
        <dbReference type="ARBA" id="ARBA00023310"/>
    </source>
</evidence>
<dbReference type="EMBL" id="BMGM01000001">
    <property type="protein sequence ID" value="GGE25241.1"/>
    <property type="molecule type" value="Genomic_DNA"/>
</dbReference>
<evidence type="ECO:0000256" key="5">
    <source>
        <dbReference type="ARBA" id="ARBA00022781"/>
    </source>
</evidence>
<dbReference type="Pfam" id="PF00231">
    <property type="entry name" value="ATP-synt"/>
    <property type="match status" value="1"/>
</dbReference>
<keyword evidence="4 10" id="KW-0813">Transport</keyword>
<sequence length="290" mass="32415">MANLKDLRNRISSVGSTMQITSAMKMVSAAKLSKAQDAIAKMRPYADTLKELLQDLSASLDNEANSPFTVEREVKNVLIIAVSSNKGLAGAFNSNIVKQVKTLATGRFKNEKISLAVIGKKAYEVLDSKSYIIDYHNEELVNHIDYKEVASFTEKIMKDFEAETYDQVVLVYNHFKNAGTQIVLTEDFLPIKQDMLDAEAETNQIDYIFEQEKQTIVEELIPKALKMQLFKALRDSIASEHGARMTAMHKATDNAKELRDDLKLSYNKARQAAITNEILEIVAGAEALSD</sequence>
<dbReference type="Gene3D" id="1.10.287.80">
    <property type="entry name" value="ATP synthase, gamma subunit, helix hairpin domain"/>
    <property type="match status" value="1"/>
</dbReference>
<keyword evidence="5 10" id="KW-0375">Hydrogen ion transport</keyword>
<dbReference type="NCBIfam" id="TIGR01146">
    <property type="entry name" value="ATPsyn_F1gamma"/>
    <property type="match status" value="1"/>
</dbReference>
<keyword evidence="8 10" id="KW-0139">CF(1)</keyword>
<evidence type="ECO:0000256" key="2">
    <source>
        <dbReference type="ARBA" id="ARBA00004170"/>
    </source>
</evidence>
<evidence type="ECO:0000313" key="12">
    <source>
        <dbReference type="Proteomes" id="UP000599179"/>
    </source>
</evidence>
<keyword evidence="6 10" id="KW-0406">Ion transport</keyword>
<dbReference type="HAMAP" id="MF_00815">
    <property type="entry name" value="ATP_synth_gamma_bact"/>
    <property type="match status" value="1"/>
</dbReference>
<keyword evidence="7 10" id="KW-0472">Membrane</keyword>
<keyword evidence="10" id="KW-1003">Cell membrane</keyword>
<evidence type="ECO:0000256" key="1">
    <source>
        <dbReference type="ARBA" id="ARBA00003456"/>
    </source>
</evidence>
<dbReference type="PRINTS" id="PR00126">
    <property type="entry name" value="ATPASEGAMMA"/>
</dbReference>
<evidence type="ECO:0000256" key="10">
    <source>
        <dbReference type="HAMAP-Rule" id="MF_00815"/>
    </source>
</evidence>
<dbReference type="CDD" id="cd12151">
    <property type="entry name" value="F1-ATPase_gamma"/>
    <property type="match status" value="1"/>
</dbReference>
<dbReference type="SUPFAM" id="SSF52943">
    <property type="entry name" value="ATP synthase (F1-ATPase), gamma subunit"/>
    <property type="match status" value="1"/>
</dbReference>
<evidence type="ECO:0000256" key="4">
    <source>
        <dbReference type="ARBA" id="ARBA00022448"/>
    </source>
</evidence>
<keyword evidence="12" id="KW-1185">Reference proteome</keyword>
<comment type="caution">
    <text evidence="11">The sequence shown here is derived from an EMBL/GenBank/DDBJ whole genome shotgun (WGS) entry which is preliminary data.</text>
</comment>
<proteinExistence type="inferred from homology"/>
<dbReference type="Proteomes" id="UP000599179">
    <property type="component" value="Unassembled WGS sequence"/>
</dbReference>
<keyword evidence="9 10" id="KW-0066">ATP synthesis</keyword>
<dbReference type="InterPro" id="IPR035968">
    <property type="entry name" value="ATP_synth_F1_ATPase_gsu"/>
</dbReference>
<dbReference type="RefSeq" id="WP_188457256.1">
    <property type="nucleotide sequence ID" value="NZ_BMGM01000001.1"/>
</dbReference>
<dbReference type="Gene3D" id="3.40.1380.10">
    <property type="match status" value="1"/>
</dbReference>
<evidence type="ECO:0000256" key="7">
    <source>
        <dbReference type="ARBA" id="ARBA00023136"/>
    </source>
</evidence>
<evidence type="ECO:0000256" key="3">
    <source>
        <dbReference type="ARBA" id="ARBA00007681"/>
    </source>
</evidence>
<comment type="subcellular location">
    <subcellularLocation>
        <location evidence="10">Cell membrane</location>
        <topology evidence="10">Peripheral membrane protein</topology>
    </subcellularLocation>
    <subcellularLocation>
        <location evidence="2">Membrane</location>
        <topology evidence="2">Peripheral membrane protein</topology>
    </subcellularLocation>
</comment>
<dbReference type="InterPro" id="IPR000131">
    <property type="entry name" value="ATP_synth_F1_gsu"/>
</dbReference>
<dbReference type="PANTHER" id="PTHR11693">
    <property type="entry name" value="ATP SYNTHASE GAMMA CHAIN"/>
    <property type="match status" value="1"/>
</dbReference>
<comment type="subunit">
    <text evidence="10">F-type ATPases have 2 components, CF(1) - the catalytic core - and CF(0) - the membrane proton channel. CF(1) has five subunits: alpha(3), beta(3), gamma(1), delta(1), epsilon(1). CF(0) has three main subunits: a, b and c.</text>
</comment>
<name>A0ABQ1SDR8_9FLAO</name>
<comment type="function">
    <text evidence="1 10">Produces ATP from ADP in the presence of a proton gradient across the membrane. The gamma chain is believed to be important in regulating ATPase activity and the flow of protons through the CF(0) complex.</text>
</comment>
<evidence type="ECO:0000313" key="11">
    <source>
        <dbReference type="EMBL" id="GGE25241.1"/>
    </source>
</evidence>
<evidence type="ECO:0000256" key="6">
    <source>
        <dbReference type="ARBA" id="ARBA00023065"/>
    </source>
</evidence>
<dbReference type="PANTHER" id="PTHR11693:SF22">
    <property type="entry name" value="ATP SYNTHASE SUBUNIT GAMMA, MITOCHONDRIAL"/>
    <property type="match status" value="1"/>
</dbReference>
<organism evidence="11 12">
    <name type="scientific">Psychroflexus planctonicus</name>
    <dbReference type="NCBI Taxonomy" id="1526575"/>
    <lineage>
        <taxon>Bacteria</taxon>
        <taxon>Pseudomonadati</taxon>
        <taxon>Bacteroidota</taxon>
        <taxon>Flavobacteriia</taxon>
        <taxon>Flavobacteriales</taxon>
        <taxon>Flavobacteriaceae</taxon>
        <taxon>Psychroflexus</taxon>
    </lineage>
</organism>
<reference evidence="12" key="1">
    <citation type="journal article" date="2019" name="Int. J. Syst. Evol. Microbiol.">
        <title>The Global Catalogue of Microorganisms (GCM) 10K type strain sequencing project: providing services to taxonomists for standard genome sequencing and annotation.</title>
        <authorList>
            <consortium name="The Broad Institute Genomics Platform"/>
            <consortium name="The Broad Institute Genome Sequencing Center for Infectious Disease"/>
            <person name="Wu L."/>
            <person name="Ma J."/>
        </authorList>
    </citation>
    <scope>NUCLEOTIDE SEQUENCE [LARGE SCALE GENOMIC DNA]</scope>
    <source>
        <strain evidence="12">CGMCC 1.12931</strain>
    </source>
</reference>
<evidence type="ECO:0000256" key="8">
    <source>
        <dbReference type="ARBA" id="ARBA00023196"/>
    </source>
</evidence>
<gene>
    <name evidence="10 11" type="primary">atpG</name>
    <name evidence="11" type="ORF">GCM10010832_02470</name>
</gene>
<dbReference type="PROSITE" id="PS00153">
    <property type="entry name" value="ATPASE_GAMMA"/>
    <property type="match status" value="1"/>
</dbReference>
<dbReference type="InterPro" id="IPR023632">
    <property type="entry name" value="ATP_synth_F1_gsu_CS"/>
</dbReference>